<comment type="caution">
    <text evidence="1">The sequence shown here is derived from an EMBL/GenBank/DDBJ whole genome shotgun (WGS) entry which is preliminary data.</text>
</comment>
<dbReference type="InterPro" id="IPR005624">
    <property type="entry name" value="PduO/GlcC-like"/>
</dbReference>
<proteinExistence type="predicted"/>
<dbReference type="PANTHER" id="PTHR34309:SF1">
    <property type="entry name" value="PROTEIN GLCG"/>
    <property type="match status" value="1"/>
</dbReference>
<dbReference type="SUPFAM" id="SSF143744">
    <property type="entry name" value="GlcG-like"/>
    <property type="match status" value="1"/>
</dbReference>
<reference evidence="1 2" key="2">
    <citation type="submission" date="2020-11" db="EMBL/GenBank/DDBJ databases">
        <title>Description of novel Gluconobacter species.</title>
        <authorList>
            <person name="Cleenwerck I."/>
            <person name="Cnockaert M."/>
            <person name="Borremans W."/>
            <person name="Wieme A.D."/>
            <person name="De Vuyst L."/>
            <person name="Vandamme P."/>
        </authorList>
    </citation>
    <scope>NUCLEOTIDE SEQUENCE [LARGE SCALE GENOMIC DNA]</scope>
    <source>
        <strain evidence="1 2">LMG 27748</strain>
    </source>
</reference>
<dbReference type="PANTHER" id="PTHR34309">
    <property type="entry name" value="SLR1406 PROTEIN"/>
    <property type="match status" value="1"/>
</dbReference>
<dbReference type="EMBL" id="JABCQO010000007">
    <property type="protein sequence ID" value="MBF0877144.1"/>
    <property type="molecule type" value="Genomic_DNA"/>
</dbReference>
<organism evidence="1 2">
    <name type="scientific">Gluconobacter cerevisiae</name>
    <dbReference type="NCBI Taxonomy" id="1379734"/>
    <lineage>
        <taxon>Bacteria</taxon>
        <taxon>Pseudomonadati</taxon>
        <taxon>Pseudomonadota</taxon>
        <taxon>Alphaproteobacteria</taxon>
        <taxon>Acetobacterales</taxon>
        <taxon>Acetobacteraceae</taxon>
        <taxon>Gluconobacter</taxon>
    </lineage>
</organism>
<gene>
    <name evidence="1" type="ORF">HKD21_09815</name>
</gene>
<name>A0ABR9YFP2_9PROT</name>
<dbReference type="InterPro" id="IPR052517">
    <property type="entry name" value="GlcG_carb_metab_protein"/>
</dbReference>
<accession>A0ABR9YFP2</accession>
<dbReference type="Pfam" id="PF03928">
    <property type="entry name" value="HbpS-like"/>
    <property type="match status" value="1"/>
</dbReference>
<dbReference type="Proteomes" id="UP000630952">
    <property type="component" value="Unassembled WGS sequence"/>
</dbReference>
<evidence type="ECO:0000313" key="1">
    <source>
        <dbReference type="EMBL" id="MBF0877144.1"/>
    </source>
</evidence>
<dbReference type="Gene3D" id="3.30.450.150">
    <property type="entry name" value="Haem-degrading domain"/>
    <property type="match status" value="1"/>
</dbReference>
<protein>
    <submittedName>
        <fullName evidence="1">Heme-binding protein</fullName>
    </submittedName>
</protein>
<sequence length="136" mass="14153">MNLETSNILIEQAKKLATASHNRVAIAIVDAGGNLVAFQKMDGTQLGSIELAIRKAKTSLSFARPTVEMEHALNIGNYMISTLPNALPAGGGYPIMVNNELVGALGLSGGEGDTDARLAQAAVSTFLKPSKAKSSE</sequence>
<keyword evidence="2" id="KW-1185">Reference proteome</keyword>
<evidence type="ECO:0000313" key="2">
    <source>
        <dbReference type="Proteomes" id="UP000630952"/>
    </source>
</evidence>
<reference evidence="2" key="1">
    <citation type="submission" date="2020-04" db="EMBL/GenBank/DDBJ databases">
        <title>Description of novel Gluconacetobacter.</title>
        <authorList>
            <person name="Sombolestani A."/>
        </authorList>
    </citation>
    <scope>NUCLEOTIDE SEQUENCE [LARGE SCALE GENOMIC DNA]</scope>
    <source>
        <strain evidence="2">LMG 27748</strain>
    </source>
</reference>
<dbReference type="InterPro" id="IPR038084">
    <property type="entry name" value="PduO/GlcC-like_sf"/>
</dbReference>